<evidence type="ECO:0000256" key="1">
    <source>
        <dbReference type="SAM" id="Phobius"/>
    </source>
</evidence>
<accession>A0ABS6E725</accession>
<evidence type="ECO:0000313" key="3">
    <source>
        <dbReference type="Proteomes" id="UP000749471"/>
    </source>
</evidence>
<organism evidence="2 3">
    <name type="scientific">Tissierella simiarum</name>
    <dbReference type="NCBI Taxonomy" id="2841534"/>
    <lineage>
        <taxon>Bacteria</taxon>
        <taxon>Bacillati</taxon>
        <taxon>Bacillota</taxon>
        <taxon>Tissierellia</taxon>
        <taxon>Tissierellales</taxon>
        <taxon>Tissierellaceae</taxon>
        <taxon>Tissierella</taxon>
    </lineage>
</organism>
<dbReference type="RefSeq" id="WP_216520012.1">
    <property type="nucleotide sequence ID" value="NZ_JAHLPM010000009.1"/>
</dbReference>
<evidence type="ECO:0000313" key="2">
    <source>
        <dbReference type="EMBL" id="MBU5438712.1"/>
    </source>
</evidence>
<keyword evidence="1" id="KW-1133">Transmembrane helix</keyword>
<feature type="transmembrane region" description="Helical" evidence="1">
    <location>
        <begin position="6"/>
        <end position="26"/>
    </location>
</feature>
<dbReference type="Proteomes" id="UP000749471">
    <property type="component" value="Unassembled WGS sequence"/>
</dbReference>
<comment type="caution">
    <text evidence="2">The sequence shown here is derived from an EMBL/GenBank/DDBJ whole genome shotgun (WGS) entry which is preliminary data.</text>
</comment>
<gene>
    <name evidence="2" type="ORF">KQI42_11860</name>
</gene>
<protein>
    <submittedName>
        <fullName evidence="2">Uncharacterized protein</fullName>
    </submittedName>
</protein>
<reference evidence="2 3" key="1">
    <citation type="submission" date="2021-06" db="EMBL/GenBank/DDBJ databases">
        <authorList>
            <person name="Sun Q."/>
            <person name="Li D."/>
        </authorList>
    </citation>
    <scope>NUCLEOTIDE SEQUENCE [LARGE SCALE GENOMIC DNA]</scope>
    <source>
        <strain evidence="2 3">MSJ-40</strain>
    </source>
</reference>
<keyword evidence="3" id="KW-1185">Reference proteome</keyword>
<proteinExistence type="predicted"/>
<keyword evidence="1" id="KW-0472">Membrane</keyword>
<sequence length="87" mass="10127">MSGIIIFALIIINVPIFKFIYKLSFINNDDFKKSVKYSFTPDIVSLFRGEYWKDRFGEAKIGFFIFTCVLVVILEVFILQGIITTFI</sequence>
<name>A0ABS6E725_9FIRM</name>
<dbReference type="EMBL" id="JAHLPM010000009">
    <property type="protein sequence ID" value="MBU5438712.1"/>
    <property type="molecule type" value="Genomic_DNA"/>
</dbReference>
<keyword evidence="1" id="KW-0812">Transmembrane</keyword>
<feature type="transmembrane region" description="Helical" evidence="1">
    <location>
        <begin position="61"/>
        <end position="83"/>
    </location>
</feature>